<dbReference type="Gene3D" id="2.60.120.260">
    <property type="entry name" value="Galactose-binding domain-like"/>
    <property type="match status" value="1"/>
</dbReference>
<name>A0ABY6CTM8_9BACT</name>
<accession>A0ABY6CTM8</accession>
<gene>
    <name evidence="1" type="ORF">N6H18_07950</name>
</gene>
<sequence length="422" mass="43664">MKAKQLLYSTITLLVLTISSCEVDDSAGRMFPGDPAINSGVETVDFGEVVAGQTATISTYVIGTGIDDGLTLTVEGEGYQVSRDKFRIVTDTSFVNIIFAPDIEAALGATNGTVTLSAGDITSTIQLSSVVLTPSIITASEEVVNIGDVVVGASDSKTISVEGQFIPGAVQISATSGFSVNPTSFDVGNGEHQLTVTYTADAAASEGAVSGEVTFSYGSGLSSTLPVTANIVLTPPSALPDGTVIYQNELDFPNSPADDTEFVLADLQGLSTTLYSGVSATYDLAIGVGGATGMEVQHAMCVDAINGSTAGKSDACNTSATLKQLGTKVTVSLTGLPKLVADYTVTFWARPAATSERELIVNFGGTLFTHIFNGASSNSYYKFEVEGSSDKDGNIVFDFGNNTDNTFRGIDFDHIEIVAGGI</sequence>
<dbReference type="Proteomes" id="UP001065174">
    <property type="component" value="Chromosome"/>
</dbReference>
<protein>
    <recommendedName>
        <fullName evidence="3">IPT/TIG domain-containing protein</fullName>
    </recommendedName>
</protein>
<reference evidence="1" key="1">
    <citation type="submission" date="2022-09" db="EMBL/GenBank/DDBJ databases">
        <title>Comparative genomics and taxonomic characterization of three novel marine species of genus Reichenbachiella exhibiting antioxidant and polysaccharide degradation activities.</title>
        <authorList>
            <person name="Muhammad N."/>
            <person name="Lee Y.-J."/>
            <person name="Ko J."/>
            <person name="Kim S.-G."/>
        </authorList>
    </citation>
    <scope>NUCLEOTIDE SEQUENCE</scope>
    <source>
        <strain evidence="1">BKB1-1</strain>
    </source>
</reference>
<proteinExistence type="predicted"/>
<evidence type="ECO:0000313" key="2">
    <source>
        <dbReference type="Proteomes" id="UP001065174"/>
    </source>
</evidence>
<evidence type="ECO:0000313" key="1">
    <source>
        <dbReference type="EMBL" id="UXP33876.1"/>
    </source>
</evidence>
<organism evidence="1 2">
    <name type="scientific">Reichenbachiella agarivorans</name>
    <dbReference type="NCBI Taxonomy" id="2979464"/>
    <lineage>
        <taxon>Bacteria</taxon>
        <taxon>Pseudomonadati</taxon>
        <taxon>Bacteroidota</taxon>
        <taxon>Cytophagia</taxon>
        <taxon>Cytophagales</taxon>
        <taxon>Reichenbachiellaceae</taxon>
        <taxon>Reichenbachiella</taxon>
    </lineage>
</organism>
<evidence type="ECO:0008006" key="3">
    <source>
        <dbReference type="Google" id="ProtNLM"/>
    </source>
</evidence>
<dbReference type="EMBL" id="CP106679">
    <property type="protein sequence ID" value="UXP33876.1"/>
    <property type="molecule type" value="Genomic_DNA"/>
</dbReference>
<keyword evidence="2" id="KW-1185">Reference proteome</keyword>
<dbReference type="RefSeq" id="WP_262311302.1">
    <property type="nucleotide sequence ID" value="NZ_CP106679.1"/>
</dbReference>
<dbReference type="PROSITE" id="PS51257">
    <property type="entry name" value="PROKAR_LIPOPROTEIN"/>
    <property type="match status" value="1"/>
</dbReference>